<organism evidence="1 2">
    <name type="scientific">Eubacterium cellulosolvens (strain ATCC 43171 / JCM 9499 / 6)</name>
    <name type="common">Cillobacterium cellulosolvens</name>
    <dbReference type="NCBI Taxonomy" id="633697"/>
    <lineage>
        <taxon>Bacteria</taxon>
        <taxon>Bacillati</taxon>
        <taxon>Bacillota</taxon>
        <taxon>Clostridia</taxon>
        <taxon>Eubacteriales</taxon>
        <taxon>Eubacteriaceae</taxon>
        <taxon>Eubacterium</taxon>
    </lineage>
</organism>
<dbReference type="InterPro" id="IPR024269">
    <property type="entry name" value="DUF3791"/>
</dbReference>
<dbReference type="eggNOG" id="ENOG5033N19">
    <property type="taxonomic scope" value="Bacteria"/>
</dbReference>
<reference evidence="1 2" key="1">
    <citation type="submission" date="2010-08" db="EMBL/GenBank/DDBJ databases">
        <authorList>
            <consortium name="US DOE Joint Genome Institute (JGI-PGF)"/>
            <person name="Lucas S."/>
            <person name="Copeland A."/>
            <person name="Lapidus A."/>
            <person name="Cheng J.-F."/>
            <person name="Bruce D."/>
            <person name="Goodwin L."/>
            <person name="Pitluck S."/>
            <person name="Land M.L."/>
            <person name="Hauser L."/>
            <person name="Chang Y.-J."/>
            <person name="Anderson I.J."/>
            <person name="Johnson E."/>
            <person name="Mulhopadhyay B."/>
            <person name="Kyrpides N."/>
            <person name="Woyke T.J."/>
        </authorList>
    </citation>
    <scope>NUCLEOTIDE SEQUENCE [LARGE SCALE GENOMIC DNA]</scope>
    <source>
        <strain evidence="1 2">6</strain>
    </source>
</reference>
<dbReference type="AlphaFoldDB" id="I5AUX3"/>
<evidence type="ECO:0000313" key="2">
    <source>
        <dbReference type="Proteomes" id="UP000005753"/>
    </source>
</evidence>
<dbReference type="OrthoDB" id="2084405at2"/>
<dbReference type="Pfam" id="PF12668">
    <property type="entry name" value="DUF3791"/>
    <property type="match status" value="1"/>
</dbReference>
<name>I5AUX3_EUBC6</name>
<reference evidence="1 2" key="2">
    <citation type="submission" date="2012-02" db="EMBL/GenBank/DDBJ databases">
        <title>Improved High-Quality Draft sequence of Eubacterium cellulosolvens 6.</title>
        <authorList>
            <consortium name="US DOE Joint Genome Institute"/>
            <person name="Lucas S."/>
            <person name="Han J."/>
            <person name="Lapidus A."/>
            <person name="Cheng J.-F."/>
            <person name="Goodwin L."/>
            <person name="Pitluck S."/>
            <person name="Peters L."/>
            <person name="Mikhailova N."/>
            <person name="Gu W."/>
            <person name="Detter J.C."/>
            <person name="Han C."/>
            <person name="Tapia R."/>
            <person name="Land M."/>
            <person name="Hauser L."/>
            <person name="Kyrpides N."/>
            <person name="Ivanova N."/>
            <person name="Pagani I."/>
            <person name="Johnson E."/>
            <person name="Mukhopadhyay B."/>
            <person name="Anderson I."/>
            <person name="Woyke T."/>
        </authorList>
    </citation>
    <scope>NUCLEOTIDE SEQUENCE [LARGE SCALE GENOMIC DNA]</scope>
    <source>
        <strain evidence="1 2">6</strain>
    </source>
</reference>
<dbReference type="STRING" id="633697.EubceDRAFT1_1820"/>
<keyword evidence="2" id="KW-1185">Reference proteome</keyword>
<sequence>MNVRDKEVLNMQLVLIPILAEAWKKTYAELSDLFQKYDVLSYIDVCYENYNSTGNQGIIDDLQDYIEMQGGRVG</sequence>
<dbReference type="EMBL" id="CM001487">
    <property type="protein sequence ID" value="EIM57596.1"/>
    <property type="molecule type" value="Genomic_DNA"/>
</dbReference>
<accession>I5AUX3</accession>
<proteinExistence type="predicted"/>
<dbReference type="HOGENOM" id="CLU_2682271_0_0_9"/>
<protein>
    <submittedName>
        <fullName evidence="1">Uncharacterized protein</fullName>
    </submittedName>
</protein>
<gene>
    <name evidence="1" type="ORF">EubceDRAFT1_1820</name>
</gene>
<evidence type="ECO:0000313" key="1">
    <source>
        <dbReference type="EMBL" id="EIM57596.1"/>
    </source>
</evidence>
<dbReference type="Proteomes" id="UP000005753">
    <property type="component" value="Chromosome"/>
</dbReference>